<dbReference type="EnsemblMetazoa" id="XM_021043517.2">
    <property type="protein sequence ID" value="XP_020899176.1"/>
    <property type="gene ID" value="LOC110237896"/>
</dbReference>
<evidence type="ECO:0000259" key="9">
    <source>
        <dbReference type="PROSITE" id="PS50262"/>
    </source>
</evidence>
<dbReference type="PROSITE" id="PS50262">
    <property type="entry name" value="G_PROTEIN_RECEP_F1_2"/>
    <property type="match status" value="1"/>
</dbReference>
<keyword evidence="3 8" id="KW-1133">Transmembrane helix</keyword>
<feature type="transmembrane region" description="Helical" evidence="8">
    <location>
        <begin position="75"/>
        <end position="100"/>
    </location>
</feature>
<dbReference type="SMART" id="SM01381">
    <property type="entry name" value="7TM_GPCR_Srsx"/>
    <property type="match status" value="1"/>
</dbReference>
<dbReference type="SUPFAM" id="SSF81321">
    <property type="entry name" value="Family A G protein-coupled receptor-like"/>
    <property type="match status" value="1"/>
</dbReference>
<feature type="transmembrane region" description="Helical" evidence="8">
    <location>
        <begin position="293"/>
        <end position="317"/>
    </location>
</feature>
<dbReference type="Proteomes" id="UP000887567">
    <property type="component" value="Unplaced"/>
</dbReference>
<evidence type="ECO:0000313" key="10">
    <source>
        <dbReference type="EnsemblMetazoa" id="XP_020899176.1"/>
    </source>
</evidence>
<name>A0A913X589_EXADI</name>
<keyword evidence="6" id="KW-0675">Receptor</keyword>
<feature type="domain" description="G-protein coupled receptors family 1 profile" evidence="9">
    <location>
        <begin position="54"/>
        <end position="314"/>
    </location>
</feature>
<dbReference type="GO" id="GO:0004930">
    <property type="term" value="F:G protein-coupled receptor activity"/>
    <property type="evidence" value="ECO:0007669"/>
    <property type="project" value="UniProtKB-KW"/>
</dbReference>
<proteinExistence type="predicted"/>
<evidence type="ECO:0000256" key="1">
    <source>
        <dbReference type="ARBA" id="ARBA00004141"/>
    </source>
</evidence>
<keyword evidence="2 8" id="KW-0812">Transmembrane</keyword>
<evidence type="ECO:0000256" key="4">
    <source>
        <dbReference type="ARBA" id="ARBA00023040"/>
    </source>
</evidence>
<dbReference type="InterPro" id="IPR017452">
    <property type="entry name" value="GPCR_Rhodpsn_7TM"/>
</dbReference>
<dbReference type="GeneID" id="110237896"/>
<dbReference type="Pfam" id="PF00001">
    <property type="entry name" value="7tm_1"/>
    <property type="match status" value="1"/>
</dbReference>
<accession>A0A913X589</accession>
<feature type="transmembrane region" description="Helical" evidence="8">
    <location>
        <begin position="112"/>
        <end position="134"/>
    </location>
</feature>
<comment type="subcellular location">
    <subcellularLocation>
        <location evidence="1">Membrane</location>
        <topology evidence="1">Multi-pass membrane protein</topology>
    </subcellularLocation>
</comment>
<feature type="transmembrane region" description="Helical" evidence="8">
    <location>
        <begin position="207"/>
        <end position="233"/>
    </location>
</feature>
<dbReference type="Gene3D" id="1.20.1070.10">
    <property type="entry name" value="Rhodopsin 7-helix transmembrane proteins"/>
    <property type="match status" value="1"/>
</dbReference>
<protein>
    <recommendedName>
        <fullName evidence="9">G-protein coupled receptors family 1 profile domain-containing protein</fullName>
    </recommendedName>
</protein>
<dbReference type="PANTHER" id="PTHR24243">
    <property type="entry name" value="G-PROTEIN COUPLED RECEPTOR"/>
    <property type="match status" value="1"/>
</dbReference>
<evidence type="ECO:0000256" key="2">
    <source>
        <dbReference type="ARBA" id="ARBA00022692"/>
    </source>
</evidence>
<evidence type="ECO:0000256" key="3">
    <source>
        <dbReference type="ARBA" id="ARBA00022989"/>
    </source>
</evidence>
<dbReference type="PRINTS" id="PR00237">
    <property type="entry name" value="GPCRRHODOPSN"/>
</dbReference>
<feature type="transmembrane region" description="Helical" evidence="8">
    <location>
        <begin position="36"/>
        <end position="63"/>
    </location>
</feature>
<keyword evidence="7" id="KW-0807">Transducer</keyword>
<sequence length="351" mass="38350">MNDQLLNNSSSNNSSIYGLTTKVFSSTSILSSSPNLLIAIVTLYFILITAGIVLNSVVCYVMVKRKRYRRNISSFFITHMAGVDLVYRVLLTPSSVYLSLPSSQSKSIPCKTSIFVGTTCAAAVFGSLVVIAIDRYRNIVHPLKGLSQSKRPRRLVLLVWGYAIISSVMLLYTVQNTPQDHPDQLKETVGNPTSCDVRPGLVGGISVMISIVMIFLLPLVTIIVTYSAMFISLRQCSQTGLVHKAAAKSKAKSARMLVLVVIGFVMCFGPSFVSSMVNSNILLGHKNNSQDASLLSIVANLLELCSSLVNPLIYAFYSSDFRKDLGHVCQIPRPPPKHLHTTCGCMISYTL</sequence>
<dbReference type="CDD" id="cd00637">
    <property type="entry name" value="7tm_classA_rhodopsin-like"/>
    <property type="match status" value="1"/>
</dbReference>
<dbReference type="OrthoDB" id="5987635at2759"/>
<evidence type="ECO:0000256" key="7">
    <source>
        <dbReference type="ARBA" id="ARBA00023224"/>
    </source>
</evidence>
<evidence type="ECO:0000256" key="6">
    <source>
        <dbReference type="ARBA" id="ARBA00023170"/>
    </source>
</evidence>
<organism evidence="10 11">
    <name type="scientific">Exaiptasia diaphana</name>
    <name type="common">Tropical sea anemone</name>
    <name type="synonym">Aiptasia pulchella</name>
    <dbReference type="NCBI Taxonomy" id="2652724"/>
    <lineage>
        <taxon>Eukaryota</taxon>
        <taxon>Metazoa</taxon>
        <taxon>Cnidaria</taxon>
        <taxon>Anthozoa</taxon>
        <taxon>Hexacorallia</taxon>
        <taxon>Actiniaria</taxon>
        <taxon>Aiptasiidae</taxon>
        <taxon>Exaiptasia</taxon>
    </lineage>
</organism>
<keyword evidence="11" id="KW-1185">Reference proteome</keyword>
<feature type="transmembrane region" description="Helical" evidence="8">
    <location>
        <begin position="155"/>
        <end position="174"/>
    </location>
</feature>
<evidence type="ECO:0000256" key="8">
    <source>
        <dbReference type="SAM" id="Phobius"/>
    </source>
</evidence>
<reference evidence="10" key="1">
    <citation type="submission" date="2022-11" db="UniProtKB">
        <authorList>
            <consortium name="EnsemblMetazoa"/>
        </authorList>
    </citation>
    <scope>IDENTIFICATION</scope>
</reference>
<feature type="transmembrane region" description="Helical" evidence="8">
    <location>
        <begin position="254"/>
        <end position="273"/>
    </location>
</feature>
<evidence type="ECO:0000313" key="11">
    <source>
        <dbReference type="Proteomes" id="UP000887567"/>
    </source>
</evidence>
<evidence type="ECO:0000256" key="5">
    <source>
        <dbReference type="ARBA" id="ARBA00023136"/>
    </source>
</evidence>
<keyword evidence="5 8" id="KW-0472">Membrane</keyword>
<dbReference type="OMA" id="SSFFITH"/>
<dbReference type="PANTHER" id="PTHR24243:SF208">
    <property type="entry name" value="PYROKININ-1 RECEPTOR"/>
    <property type="match status" value="1"/>
</dbReference>
<dbReference type="KEGG" id="epa:110237896"/>
<dbReference type="GO" id="GO:0016020">
    <property type="term" value="C:membrane"/>
    <property type="evidence" value="ECO:0007669"/>
    <property type="project" value="UniProtKB-SubCell"/>
</dbReference>
<dbReference type="InterPro" id="IPR000276">
    <property type="entry name" value="GPCR_Rhodpsn"/>
</dbReference>
<dbReference type="AlphaFoldDB" id="A0A913X589"/>
<dbReference type="RefSeq" id="XP_020899176.1">
    <property type="nucleotide sequence ID" value="XM_021043517.2"/>
</dbReference>
<keyword evidence="4" id="KW-0297">G-protein coupled receptor</keyword>